<dbReference type="SUPFAM" id="SSF103657">
    <property type="entry name" value="BAR/IMD domain-like"/>
    <property type="match status" value="1"/>
</dbReference>
<feature type="compositionally biased region" description="Low complexity" evidence="2">
    <location>
        <begin position="1076"/>
        <end position="1085"/>
    </location>
</feature>
<dbReference type="CDD" id="cd07589">
    <property type="entry name" value="BAR_DNMBP"/>
    <property type="match status" value="1"/>
</dbReference>
<feature type="compositionally biased region" description="Low complexity" evidence="2">
    <location>
        <begin position="137"/>
        <end position="146"/>
    </location>
</feature>
<gene>
    <name evidence="5" type="ORF">AC579_1014</name>
</gene>
<feature type="region of interest" description="Disordered" evidence="2">
    <location>
        <begin position="1014"/>
        <end position="1044"/>
    </location>
</feature>
<feature type="region of interest" description="Disordered" evidence="2">
    <location>
        <begin position="1640"/>
        <end position="1819"/>
    </location>
</feature>
<accession>A0A139IBJ6</accession>
<dbReference type="GO" id="GO:0005085">
    <property type="term" value="F:guanyl-nucleotide exchange factor activity"/>
    <property type="evidence" value="ECO:0007669"/>
    <property type="project" value="UniProtKB-KW"/>
</dbReference>
<sequence>MAATNHPDAGRDLFDLNGPAASVVATAEHMHAHGDQGIGADVDPRALIINNTTTLSHTPAPPSAHSNLQNRSHSRPPSTTQLRSASGPLPGTHTLNSVRSSPVLPSRLGGSTVRDMASRFEHPPLAVNTTRERYRRPVAAASAAAGAPPPPISPVSGSSVEGGKERTRLQKKRPDHVHKSPKKSPSASFEANSSFSSSGTTISTTRTSRSQPHAAFTPKRTKSPGRQVRPLFGEITADGKWNGNFDVPVGMYGPLPTFEKTPRRGSEGSVALHGRSHSHQDISTPFLAPSYNPKLTHKRSRSDVDAFRPVMAPSMPNLGLQAAPVLYPTPPDSASRIPRNPTSRIPISNSRQSNDSTASSRPASAMSAGHHRKLSKSPTRSTAAKGKENARPASRARHHPAPISISTNQTLSAKIVAPMPKTSPPLRSSRPRQPVSAATTSASRARAAEKFQPNTQTPRDGRRPSEQWLGKPYDPQKERSRRKIPELGKIDFEGRRNEIQRKIAASLKSTESQDSLRNQSRSASRSQTRSASRARVPSRENSAPATAGAENQSGESFHITTDAHDSMSVKTAAFLEASNASNEPLTAQTDRTMFEDDSPVLDRPAAAPAAHHSPTLLSAATYQPPTKTSGAASAKALPLDVDISKDAPPQKVQSPSVLDNVMRMRERSESSTSRSGTEFADDSPSAEDSHSDLGDRWGLGNGLDRDQGSIRIMLDGDPNIHHPEPWPPKDVARNHFEDSQRHLSQPEHDVYTAQQHNQHAFAANGYVESPTDTGDYPDGDIVTTPRRFLSRDDTLRATDYHSGTAPLGDEGTAQTDDTIARVLDHYQSTGTVTAEMLAQMQHRMVDLHRISANGGSNGIMIQSLLDSILDLSRPAEQHTLEKQMLQPQTYEMPTVTPDTPPMDDGFVPGTVIVYGNDAEPEEEDEEDFEAKIRKADEAWERQQRGEDPFAPQQEDEDRPPPPPKDYGYTPRSSIGPPSATYTPLSEAGLRISTTGALNMDDIHAAADRAGLDQAEDMVQSPHSTTVPPLPGHAPPPPPPESANKASFTLADLTAAKAYSERASSEMSPGFRKLAPSGSSSPSMDSQRNPAGLPGSQSMTSFSESNRQASMDTGVTGSAKKSASPGPETKRLLKRRHTIKELLDTESSYHQDLKIIEDIYKATCTPELVAPDDKKILFGNCDEVEKFALHFYDEMRKAAAQVYVPTKHNRWLNKRGSFSTTQSDNTSSTFSDAVDDDKDRTTAIGRTFLVNLARMEQVYQTYLRNHGAANQRLSAIQNTPTVKCWLDECHANASDITSAWDLDSLLVKPTQRVAKYPMLLQQLLDVTPADHPDYMDLKAAAKDSIAMLTRINEAKKRADLVEQMVNPGKRKESDLRSGLAKAFGRRTEKLKERVGIAEAFQDPDFDELAHKFGGHFIRLQICMRDVQDYMHRTDKAVELVNNYAAALELFTDVSPSALPEIEVKYRKYGQIIRDLTFIAFGEHKAEVQKRVLAPMIQCIKLHEGPQNAINKRKKKIVDYAKCKSEERRGQKPDKKTVEAAEMYTALNDQLKLDLPKLYSLTAQLVQNCLHCFIDIQMKWQSTWERKLKPVLEAADVPSSVQQIEPAFHPDFAEIEKRCNQLSICNGTLKIEAANFLSPTIAYTDPNSEASSAKRRTTMDSSKRSLSVTSESSTNPNTRRHSGIYTPGSEMQPPPLSSDSRFRSNSALSTRVPPAQTPGSAVSASRPWSNSNVATPSSSFSATRPATAETPSMPPHSYFPKQSVEPGRSTRPSSNATYYTARPAPNSDQIDRHRFSGLFNSALPPELGTPQDKPPSPTRAAPDDMHVLFVCASLFEFSIDKTRKEGGYPYLQYVQGEVFDVVAQKGELWLAKNQDDPTNELGWIWEQHFIILSEEA</sequence>
<dbReference type="Gene3D" id="1.20.900.10">
    <property type="entry name" value="Dbl homology (DH) domain"/>
    <property type="match status" value="1"/>
</dbReference>
<dbReference type="CDD" id="cd00160">
    <property type="entry name" value="RhoGEF"/>
    <property type="match status" value="1"/>
</dbReference>
<dbReference type="GO" id="GO:0031991">
    <property type="term" value="P:regulation of actomyosin contractile ring contraction"/>
    <property type="evidence" value="ECO:0007669"/>
    <property type="project" value="TreeGrafter"/>
</dbReference>
<dbReference type="PANTHER" id="PTHR22834:SF20">
    <property type="entry name" value="SH3 DOMAIN-CONTAINING PROTEIN"/>
    <property type="match status" value="1"/>
</dbReference>
<evidence type="ECO:0000259" key="3">
    <source>
        <dbReference type="PROSITE" id="PS50010"/>
    </source>
</evidence>
<evidence type="ECO:0008006" key="7">
    <source>
        <dbReference type="Google" id="ProtNLM"/>
    </source>
</evidence>
<feature type="domain" description="BAR" evidence="4">
    <location>
        <begin position="1389"/>
        <end position="1612"/>
    </location>
</feature>
<reference evidence="5 6" key="1">
    <citation type="submission" date="2015-07" db="EMBL/GenBank/DDBJ databases">
        <title>Comparative genomics of the Sigatoka disease complex on banana suggests a link between parallel evolutionary changes in Pseudocercospora fijiensis and Pseudocercospora eumusae and increased virulence on the banana host.</title>
        <authorList>
            <person name="Chang T.-C."/>
            <person name="Salvucci A."/>
            <person name="Crous P.W."/>
            <person name="Stergiopoulos I."/>
        </authorList>
    </citation>
    <scope>NUCLEOTIDE SEQUENCE [LARGE SCALE GENOMIC DNA]</scope>
    <source>
        <strain evidence="5 6">CBS 116634</strain>
    </source>
</reference>
<feature type="compositionally biased region" description="Polar residues" evidence="2">
    <location>
        <begin position="1695"/>
        <end position="1707"/>
    </location>
</feature>
<feature type="region of interest" description="Disordered" evidence="2">
    <location>
        <begin position="713"/>
        <end position="732"/>
    </location>
</feature>
<proteinExistence type="predicted"/>
<feature type="compositionally biased region" description="Polar residues" evidence="2">
    <location>
        <begin position="64"/>
        <end position="84"/>
    </location>
</feature>
<dbReference type="InterPro" id="IPR000219">
    <property type="entry name" value="DH_dom"/>
</dbReference>
<dbReference type="STRING" id="113226.A0A139IBJ6"/>
<feature type="region of interest" description="Disordered" evidence="2">
    <location>
        <begin position="276"/>
        <end position="301"/>
    </location>
</feature>
<feature type="compositionally biased region" description="Polar residues" evidence="2">
    <location>
        <begin position="1215"/>
        <end position="1230"/>
    </location>
</feature>
<dbReference type="PROSITE" id="PS51021">
    <property type="entry name" value="BAR"/>
    <property type="match status" value="1"/>
</dbReference>
<dbReference type="PANTHER" id="PTHR22834">
    <property type="entry name" value="NUCLEAR FUSION PROTEIN FUS2"/>
    <property type="match status" value="1"/>
</dbReference>
<dbReference type="FunFam" id="1.20.900.10:FF:000053">
    <property type="entry name" value="Rho guanyl nucleotide exchange factor, putative"/>
    <property type="match status" value="1"/>
</dbReference>
<dbReference type="InterPro" id="IPR004148">
    <property type="entry name" value="BAR_dom"/>
</dbReference>
<feature type="compositionally biased region" description="Polar residues" evidence="2">
    <location>
        <begin position="1715"/>
        <end position="1742"/>
    </location>
</feature>
<feature type="compositionally biased region" description="Low complexity" evidence="2">
    <location>
        <begin position="517"/>
        <end position="535"/>
    </location>
</feature>
<feature type="compositionally biased region" description="Basic residues" evidence="2">
    <location>
        <begin position="169"/>
        <end position="182"/>
    </location>
</feature>
<feature type="compositionally biased region" description="Pro residues" evidence="2">
    <location>
        <begin position="1027"/>
        <end position="1040"/>
    </location>
</feature>
<feature type="compositionally biased region" description="Polar residues" evidence="2">
    <location>
        <begin position="507"/>
        <end position="516"/>
    </location>
</feature>
<dbReference type="PROSITE" id="PS50010">
    <property type="entry name" value="DH_2"/>
    <property type="match status" value="1"/>
</dbReference>
<feature type="compositionally biased region" description="Low complexity" evidence="2">
    <location>
        <begin position="184"/>
        <end position="210"/>
    </location>
</feature>
<feature type="region of interest" description="Disordered" evidence="2">
    <location>
        <begin position="939"/>
        <end position="983"/>
    </location>
</feature>
<dbReference type="InterPro" id="IPR051492">
    <property type="entry name" value="Dynamin-Rho_GEF"/>
</dbReference>
<evidence type="ECO:0000256" key="1">
    <source>
        <dbReference type="ARBA" id="ARBA00022658"/>
    </source>
</evidence>
<dbReference type="Gene3D" id="1.20.1270.60">
    <property type="entry name" value="Arfaptin homology (AH) domain/BAR domain"/>
    <property type="match status" value="1"/>
</dbReference>
<feature type="region of interest" description="Disordered" evidence="2">
    <location>
        <begin position="321"/>
        <end position="489"/>
    </location>
</feature>
<dbReference type="InterPro" id="IPR027267">
    <property type="entry name" value="AH/BAR_dom_sf"/>
</dbReference>
<dbReference type="Pfam" id="PF00621">
    <property type="entry name" value="RhoGEF"/>
    <property type="match status" value="1"/>
</dbReference>
<feature type="region of interest" description="Disordered" evidence="2">
    <location>
        <begin position="597"/>
        <end position="702"/>
    </location>
</feature>
<feature type="compositionally biased region" description="Basic and acidic residues" evidence="2">
    <location>
        <begin position="474"/>
        <end position="489"/>
    </location>
</feature>
<feature type="compositionally biased region" description="Polar residues" evidence="2">
    <location>
        <begin position="539"/>
        <end position="555"/>
    </location>
</feature>
<dbReference type="SMART" id="SM00721">
    <property type="entry name" value="BAR"/>
    <property type="match status" value="1"/>
</dbReference>
<feature type="region of interest" description="Disordered" evidence="2">
    <location>
        <begin position="1214"/>
        <end position="1235"/>
    </location>
</feature>
<evidence type="ECO:0000313" key="6">
    <source>
        <dbReference type="Proteomes" id="UP000073492"/>
    </source>
</evidence>
<feature type="compositionally biased region" description="Polar residues" evidence="2">
    <location>
        <begin position="615"/>
        <end position="631"/>
    </location>
</feature>
<feature type="compositionally biased region" description="Low complexity" evidence="2">
    <location>
        <begin position="424"/>
        <end position="445"/>
    </location>
</feature>
<dbReference type="OrthoDB" id="10256089at2759"/>
<name>A0A139IBJ6_9PEZI</name>
<dbReference type="Proteomes" id="UP000073492">
    <property type="component" value="Unassembled WGS sequence"/>
</dbReference>
<dbReference type="GO" id="GO:0032955">
    <property type="term" value="P:regulation of division septum assembly"/>
    <property type="evidence" value="ECO:0007669"/>
    <property type="project" value="TreeGrafter"/>
</dbReference>
<feature type="compositionally biased region" description="Polar residues" evidence="2">
    <location>
        <begin position="1094"/>
        <end position="1120"/>
    </location>
</feature>
<organism evidence="5 6">
    <name type="scientific">Pseudocercospora musae</name>
    <dbReference type="NCBI Taxonomy" id="113226"/>
    <lineage>
        <taxon>Eukaryota</taxon>
        <taxon>Fungi</taxon>
        <taxon>Dikarya</taxon>
        <taxon>Ascomycota</taxon>
        <taxon>Pezizomycotina</taxon>
        <taxon>Dothideomycetes</taxon>
        <taxon>Dothideomycetidae</taxon>
        <taxon>Mycosphaerellales</taxon>
        <taxon>Mycosphaerellaceae</taxon>
        <taxon>Pseudocercospora</taxon>
    </lineage>
</organism>
<dbReference type="GO" id="GO:0005737">
    <property type="term" value="C:cytoplasm"/>
    <property type="evidence" value="ECO:0007669"/>
    <property type="project" value="InterPro"/>
</dbReference>
<feature type="compositionally biased region" description="Polar residues" evidence="2">
    <location>
        <begin position="1662"/>
        <end position="1675"/>
    </location>
</feature>
<dbReference type="InterPro" id="IPR035899">
    <property type="entry name" value="DBL_dom_sf"/>
</dbReference>
<dbReference type="SUPFAM" id="SSF48065">
    <property type="entry name" value="DBL homology domain (DH-domain)"/>
    <property type="match status" value="1"/>
</dbReference>
<feature type="domain" description="DH" evidence="3">
    <location>
        <begin position="1133"/>
        <end position="1353"/>
    </location>
</feature>
<dbReference type="SMART" id="SM00325">
    <property type="entry name" value="RhoGEF"/>
    <property type="match status" value="1"/>
</dbReference>
<evidence type="ECO:0000256" key="2">
    <source>
        <dbReference type="SAM" id="MobiDB-lite"/>
    </source>
</evidence>
<comment type="caution">
    <text evidence="5">The sequence shown here is derived from an EMBL/GenBank/DDBJ whole genome shotgun (WGS) entry which is preliminary data.</text>
</comment>
<dbReference type="EMBL" id="LFZO01000172">
    <property type="protein sequence ID" value="KXT11955.1"/>
    <property type="molecule type" value="Genomic_DNA"/>
</dbReference>
<feature type="region of interest" description="Disordered" evidence="2">
    <location>
        <begin position="53"/>
        <end position="226"/>
    </location>
</feature>
<protein>
    <recommendedName>
        <fullName evidence="7">DH domain-containing protein</fullName>
    </recommendedName>
</protein>
<keyword evidence="1" id="KW-0344">Guanine-nucleotide releasing factor</keyword>
<keyword evidence="6" id="KW-1185">Reference proteome</keyword>
<feature type="compositionally biased region" description="Polar residues" evidence="2">
    <location>
        <begin position="340"/>
        <end position="362"/>
    </location>
</feature>
<evidence type="ECO:0000313" key="5">
    <source>
        <dbReference type="EMBL" id="KXT11955.1"/>
    </source>
</evidence>
<dbReference type="Pfam" id="PF03114">
    <property type="entry name" value="BAR"/>
    <property type="match status" value="1"/>
</dbReference>
<evidence type="ECO:0000259" key="4">
    <source>
        <dbReference type="PROSITE" id="PS51021"/>
    </source>
</evidence>
<feature type="region of interest" description="Disordered" evidence="2">
    <location>
        <begin position="1058"/>
        <end position="1132"/>
    </location>
</feature>
<feature type="region of interest" description="Disordered" evidence="2">
    <location>
        <begin position="505"/>
        <end position="555"/>
    </location>
</feature>